<evidence type="ECO:0000313" key="4">
    <source>
        <dbReference type="Proteomes" id="UP000631181"/>
    </source>
</evidence>
<dbReference type="PANTHER" id="PTHR47336">
    <property type="entry name" value="TRANSCRIPTION FACTOR HMS1-RELATED"/>
    <property type="match status" value="1"/>
</dbReference>
<feature type="region of interest" description="Disordered" evidence="1">
    <location>
        <begin position="240"/>
        <end position="274"/>
    </location>
</feature>
<keyword evidence="4" id="KW-1185">Reference proteome</keyword>
<feature type="compositionally biased region" description="Basic and acidic residues" evidence="1">
    <location>
        <begin position="194"/>
        <end position="203"/>
    </location>
</feature>
<feature type="region of interest" description="Disordered" evidence="1">
    <location>
        <begin position="154"/>
        <end position="215"/>
    </location>
</feature>
<dbReference type="PROSITE" id="PS50888">
    <property type="entry name" value="BHLH"/>
    <property type="match status" value="1"/>
</dbReference>
<feature type="compositionally biased region" description="Polar residues" evidence="1">
    <location>
        <begin position="1"/>
        <end position="17"/>
    </location>
</feature>
<feature type="compositionally biased region" description="Polar residues" evidence="1">
    <location>
        <begin position="168"/>
        <end position="182"/>
    </location>
</feature>
<dbReference type="Pfam" id="PF00010">
    <property type="entry name" value="HLH"/>
    <property type="match status" value="1"/>
</dbReference>
<gene>
    <name evidence="3" type="ORF">PECM_003098</name>
</gene>
<dbReference type="Gene3D" id="4.10.280.10">
    <property type="entry name" value="Helix-loop-helix DNA-binding domain"/>
    <property type="match status" value="1"/>
</dbReference>
<dbReference type="Proteomes" id="UP000631181">
    <property type="component" value="Unassembled WGS sequence"/>
</dbReference>
<comment type="caution">
    <text evidence="3">The sequence shown here is derived from an EMBL/GenBank/DDBJ whole genome shotgun (WGS) entry which is preliminary data.</text>
</comment>
<dbReference type="SUPFAM" id="SSF47459">
    <property type="entry name" value="HLH, helix-loop-helix DNA-binding domain"/>
    <property type="match status" value="1"/>
</dbReference>
<evidence type="ECO:0000256" key="1">
    <source>
        <dbReference type="SAM" id="MobiDB-lite"/>
    </source>
</evidence>
<organism evidence="3 4">
    <name type="scientific">Penicillium ucsense</name>
    <dbReference type="NCBI Taxonomy" id="2839758"/>
    <lineage>
        <taxon>Eukaryota</taxon>
        <taxon>Fungi</taxon>
        <taxon>Dikarya</taxon>
        <taxon>Ascomycota</taxon>
        <taxon>Pezizomycotina</taxon>
        <taxon>Eurotiomycetes</taxon>
        <taxon>Eurotiomycetidae</taxon>
        <taxon>Eurotiales</taxon>
        <taxon>Aspergillaceae</taxon>
        <taxon>Penicillium</taxon>
    </lineage>
</organism>
<accession>A0A8J8VVW0</accession>
<evidence type="ECO:0000313" key="3">
    <source>
        <dbReference type="EMBL" id="KAF7712322.1"/>
    </source>
</evidence>
<evidence type="ECO:0000259" key="2">
    <source>
        <dbReference type="PROSITE" id="PS50888"/>
    </source>
</evidence>
<feature type="region of interest" description="Disordered" evidence="1">
    <location>
        <begin position="1"/>
        <end position="20"/>
    </location>
</feature>
<sequence>MSMSYTPRPLSPSTSQPTRRDRMASALRTLMTEDDIDPEILRAGTQWMTALDIETTRTAISQTQPSSALIDPPLDGSAMPIDPALCNECPFPLESDTSAANPVQSWLGDVFSHPSPPTTLDTDPMGCNPTLLDFAWVSNEWDALLNPAETDHSNSFGTSGLHNPIAPTPQTSTPALPSVTQTPMPPPSQLPFAADRRSLEKSSRPRPSKHQRAHYIIEKRYRAGLHERFEALRDCVESWKHQQQQEEQGQQQQSNYPLSPGTTADGTNEGANRGVTRLNKSKVLCEAVAYIKLLQEENEVVMEHMKLLIRRFRATKHALQQG</sequence>
<dbReference type="AlphaFoldDB" id="A0A8J8VVW0"/>
<dbReference type="InterPro" id="IPR052099">
    <property type="entry name" value="Regulatory_TF_Diverse"/>
</dbReference>
<dbReference type="EMBL" id="WIWV01000190">
    <property type="protein sequence ID" value="KAF7712322.1"/>
    <property type="molecule type" value="Genomic_DNA"/>
</dbReference>
<proteinExistence type="predicted"/>
<dbReference type="SMART" id="SM00353">
    <property type="entry name" value="HLH"/>
    <property type="match status" value="1"/>
</dbReference>
<dbReference type="InterPro" id="IPR011598">
    <property type="entry name" value="bHLH_dom"/>
</dbReference>
<dbReference type="GO" id="GO:0046983">
    <property type="term" value="F:protein dimerization activity"/>
    <property type="evidence" value="ECO:0007669"/>
    <property type="project" value="InterPro"/>
</dbReference>
<dbReference type="OrthoDB" id="2133190at2759"/>
<dbReference type="InterPro" id="IPR036638">
    <property type="entry name" value="HLH_DNA-bd_sf"/>
</dbReference>
<protein>
    <submittedName>
        <fullName evidence="3">Basic-region helix-loop-helix (BHLH) transcription factor</fullName>
    </submittedName>
</protein>
<reference evidence="3" key="1">
    <citation type="journal article" date="2020" name="Front. Microbiol.">
        <title>Gene regulatory networks of Penicillium echinulatum 2HH and Penicillium oxalicum 114-2 inferred by a computational biology approach.</title>
        <authorList>
            <person name="Lenz A.R."/>
            <person name="Galan-Vasquez E."/>
            <person name="Balbinot E."/>
            <person name="De Abreu F.P."/>
            <person name="De Oliveira N.S."/>
            <person name="Da Rosa L.O."/>
            <person name="De Avila E Silva S."/>
            <person name="Camassola M."/>
            <person name="Dillon A.J.P."/>
            <person name="Perez-Rueda E."/>
        </authorList>
    </citation>
    <scope>NUCLEOTIDE SEQUENCE</scope>
    <source>
        <strain evidence="3">S1M29</strain>
    </source>
</reference>
<name>A0A8J8VVW0_9EURO</name>
<dbReference type="PANTHER" id="PTHR47336:SF4">
    <property type="entry name" value="BHLH TRANSCRIPTION FACTOR (EUROFUNG)"/>
    <property type="match status" value="1"/>
</dbReference>
<feature type="domain" description="BHLH" evidence="2">
    <location>
        <begin position="209"/>
        <end position="294"/>
    </location>
</feature>
<feature type="compositionally biased region" description="Basic residues" evidence="1">
    <location>
        <begin position="204"/>
        <end position="213"/>
    </location>
</feature>
<feature type="compositionally biased region" description="Polar residues" evidence="1">
    <location>
        <begin position="254"/>
        <end position="270"/>
    </location>
</feature>